<gene>
    <name evidence="1" type="ORF">MasN3_21500</name>
</gene>
<sequence>MNIQPVYPIDLNPQWNLVTRTIIPVVSQPDFGLPAAQRENGLGDIQFTAFFSPKQATPSGWTWGVGPVLQTPSATDRTLGQGKWALGPGLVAVRSRKGNPWLYGVYVNNILSFGGQSGRRSVNQTYLQPLVYYNFPQYPGRYLVYTPNITADWKADGEQWTLPSGLGIGQRFKIGDQNMNVQAHAYCNVVRPDNAGNWTIRVQLQLLFPR</sequence>
<dbReference type="EMBL" id="AP026966">
    <property type="protein sequence ID" value="BDT58656.1"/>
    <property type="molecule type" value="Genomic_DNA"/>
</dbReference>
<protein>
    <recommendedName>
        <fullName evidence="3">Neuromedin U</fullName>
    </recommendedName>
</protein>
<keyword evidence="2" id="KW-1185">Reference proteome</keyword>
<dbReference type="RefSeq" id="WP_281914075.1">
    <property type="nucleotide sequence ID" value="NZ_AP026966.1"/>
</dbReference>
<organism evidence="1 2">
    <name type="scientific">Massilia varians</name>
    <dbReference type="NCBI Taxonomy" id="457921"/>
    <lineage>
        <taxon>Bacteria</taxon>
        <taxon>Pseudomonadati</taxon>
        <taxon>Pseudomonadota</taxon>
        <taxon>Betaproteobacteria</taxon>
        <taxon>Burkholderiales</taxon>
        <taxon>Oxalobacteraceae</taxon>
        <taxon>Telluria group</taxon>
        <taxon>Massilia</taxon>
    </lineage>
</organism>
<dbReference type="Proteomes" id="UP001163336">
    <property type="component" value="Chromosome"/>
</dbReference>
<accession>A0ABM8C608</accession>
<proteinExistence type="predicted"/>
<evidence type="ECO:0008006" key="3">
    <source>
        <dbReference type="Google" id="ProtNLM"/>
    </source>
</evidence>
<evidence type="ECO:0000313" key="2">
    <source>
        <dbReference type="Proteomes" id="UP001163336"/>
    </source>
</evidence>
<evidence type="ECO:0000313" key="1">
    <source>
        <dbReference type="EMBL" id="BDT58656.1"/>
    </source>
</evidence>
<reference evidence="1" key="1">
    <citation type="submission" date="2022-11" db="EMBL/GenBank/DDBJ databases">
        <title>Isolation and characterization of PLA-degrading bacterium Massilia sp. from Antarctic soil.</title>
        <authorList>
            <person name="Sato K."/>
            <person name="Gomez-Fuentes C."/>
            <person name="Ahmad S.A."/>
            <person name="Zulkharnain A."/>
        </authorList>
    </citation>
    <scope>NUCLEOTIDE SEQUENCE</scope>
    <source>
        <strain evidence="1">N-3</strain>
    </source>
</reference>
<name>A0ABM8C608_9BURK</name>